<keyword evidence="10" id="KW-0227">DNA damage</keyword>
<dbReference type="GeneID" id="111548689"/>
<keyword evidence="14" id="KW-0408">Iron</keyword>
<keyword evidence="18" id="KW-0539">Nucleus</keyword>
<name>A0A8C9LUX0_9PRIM</name>
<sequence length="494" mass="54830">MALPGRQCFRVREKISAEGKRSPQVRAALNKSGCCHWQFRGSLEPIRKSRCHKGGGIGSSHCIQSTGETKKSWREFAPGERRALCRLGSGVGNRLCSVNLRGENTQHGNGQGPSSPVQSCAMAETREEETVSAEASGFSDLSDSEFLDFLDLEDAQESNALVNMPGPSSESLGKDDKPISLQNWKRGLDILSPMERFHLKYLYVTDLATQNWCELQTAYGKELPGFLAPEKAAVLDTGASIHLARELELHDLVTVPVTTKEDAWAIKFLNILLMIPTLQSEGHIREFPVFGEVEGVLLVGVIDELHYTAKGELELAELKTRRRPVLPLEAQKKKDCFQVSLYKYIFDAMVQGKVTPASLIHHTKLCPEKPLGPSVLRHAQKGGFSVKSLGDLMELVFLSLTLSDLPVIDILKIEYIHQETATVLGTEIVAFEEKEVRAKVQHYMAYWMGHREPQGVDVEDAWKCRTCAYADICEWRRGSGVLSSTLGPQAKKAK</sequence>
<gene>
    <name evidence="23" type="primary">EXO5</name>
</gene>
<evidence type="ECO:0000256" key="19">
    <source>
        <dbReference type="ARBA" id="ARBA00055450"/>
    </source>
</evidence>
<comment type="subunit">
    <text evidence="20">Monomer; monomeric form has weak exonuclease activity. Homodimer; homodimeric form is unsure but has much higher exonuclease activity, suggesting that it could homodimerize upon DNA-binding. Interacts with the replication protein A (RPA) complex.</text>
</comment>
<dbReference type="AlphaFoldDB" id="A0A8C9LUX0"/>
<evidence type="ECO:0000313" key="23">
    <source>
        <dbReference type="Ensembl" id="ENSPTEP00000030827.1"/>
    </source>
</evidence>
<evidence type="ECO:0000256" key="3">
    <source>
        <dbReference type="ARBA" id="ARBA00004123"/>
    </source>
</evidence>
<evidence type="ECO:0000256" key="2">
    <source>
        <dbReference type="ARBA" id="ARBA00001966"/>
    </source>
</evidence>
<reference evidence="23" key="2">
    <citation type="submission" date="2025-09" db="UniProtKB">
        <authorList>
            <consortium name="Ensembl"/>
        </authorList>
    </citation>
    <scope>IDENTIFICATION</scope>
</reference>
<keyword evidence="24" id="KW-1185">Reference proteome</keyword>
<keyword evidence="6" id="KW-0004">4Fe-4S</keyword>
<evidence type="ECO:0000256" key="10">
    <source>
        <dbReference type="ARBA" id="ARBA00022763"/>
    </source>
</evidence>
<dbReference type="InterPro" id="IPR019190">
    <property type="entry name" value="EXOV"/>
</dbReference>
<keyword evidence="7" id="KW-0963">Cytoplasm</keyword>
<organism evidence="23 24">
    <name type="scientific">Piliocolobus tephrosceles</name>
    <name type="common">Ugandan red Colobus</name>
    <dbReference type="NCBI Taxonomy" id="591936"/>
    <lineage>
        <taxon>Eukaryota</taxon>
        <taxon>Metazoa</taxon>
        <taxon>Chordata</taxon>
        <taxon>Craniata</taxon>
        <taxon>Vertebrata</taxon>
        <taxon>Euteleostomi</taxon>
        <taxon>Mammalia</taxon>
        <taxon>Eutheria</taxon>
        <taxon>Euarchontoglires</taxon>
        <taxon>Primates</taxon>
        <taxon>Haplorrhini</taxon>
        <taxon>Catarrhini</taxon>
        <taxon>Cercopithecidae</taxon>
        <taxon>Colobinae</taxon>
        <taxon>Piliocolobus</taxon>
    </lineage>
</organism>
<comment type="cofactor">
    <cofactor evidence="2">
        <name>[4Fe-4S] cluster</name>
        <dbReference type="ChEBI" id="CHEBI:49883"/>
    </cofactor>
</comment>
<dbReference type="GO" id="GO:0045145">
    <property type="term" value="F:single-stranded DNA 5'-3' DNA exonuclease activity"/>
    <property type="evidence" value="ECO:0007669"/>
    <property type="project" value="InterPro"/>
</dbReference>
<evidence type="ECO:0000256" key="18">
    <source>
        <dbReference type="ARBA" id="ARBA00023242"/>
    </source>
</evidence>
<dbReference type="Pfam" id="PF09810">
    <property type="entry name" value="Exo5"/>
    <property type="match status" value="2"/>
</dbReference>
<dbReference type="Proteomes" id="UP000694416">
    <property type="component" value="Unplaced"/>
</dbReference>
<comment type="similarity">
    <text evidence="5">Belongs to the EXO5 family.</text>
</comment>
<comment type="function">
    <text evidence="19">Single-stranded DNA (ssDNA) bidirectional exonuclease involved in DNA repair. Probably involved in DNA repair following ultraviolet (UV) irradiation and interstrand cross-links (ICLs) damage. Has both 5'-3' and 3'-5' exonuclease activities with a strong preference for 5'-ends. Acts as a sliding exonuclease that loads at ssDNA ends and then slides along the ssDNA prior to cutting; however the sliding and the 3'-5' exonuclease activities are abolished upon binding to the replication protein A (RPA) complex that enforces 5'-directionality activity.</text>
</comment>
<dbReference type="GO" id="GO:0005829">
    <property type="term" value="C:cytosol"/>
    <property type="evidence" value="ECO:0007669"/>
    <property type="project" value="UniProtKB-SubCell"/>
</dbReference>
<reference evidence="23" key="1">
    <citation type="submission" date="2025-08" db="UniProtKB">
        <authorList>
            <consortium name="Ensembl"/>
        </authorList>
    </citation>
    <scope>IDENTIFICATION</scope>
</reference>
<evidence type="ECO:0000256" key="8">
    <source>
        <dbReference type="ARBA" id="ARBA00022722"/>
    </source>
</evidence>
<evidence type="ECO:0000256" key="16">
    <source>
        <dbReference type="ARBA" id="ARBA00023125"/>
    </source>
</evidence>
<dbReference type="Gene3D" id="3.90.320.10">
    <property type="match status" value="1"/>
</dbReference>
<evidence type="ECO:0000256" key="14">
    <source>
        <dbReference type="ARBA" id="ARBA00023004"/>
    </source>
</evidence>
<keyword evidence="17" id="KW-0234">DNA repair</keyword>
<keyword evidence="9" id="KW-0479">Metal-binding</keyword>
<keyword evidence="8" id="KW-0540">Nuclease</keyword>
<proteinExistence type="inferred from homology"/>
<keyword evidence="16" id="KW-0238">DNA-binding</keyword>
<evidence type="ECO:0000256" key="20">
    <source>
        <dbReference type="ARBA" id="ARBA00062540"/>
    </source>
</evidence>
<evidence type="ECO:0000256" key="12">
    <source>
        <dbReference type="ARBA" id="ARBA00022839"/>
    </source>
</evidence>
<evidence type="ECO:0000256" key="17">
    <source>
        <dbReference type="ARBA" id="ARBA00023204"/>
    </source>
</evidence>
<dbReference type="GO" id="GO:0003677">
    <property type="term" value="F:DNA binding"/>
    <property type="evidence" value="ECO:0007669"/>
    <property type="project" value="UniProtKB-KW"/>
</dbReference>
<dbReference type="PANTHER" id="PTHR14464">
    <property type="entry name" value="EXONUCLEASE V"/>
    <property type="match status" value="1"/>
</dbReference>
<evidence type="ECO:0000256" key="5">
    <source>
        <dbReference type="ARBA" id="ARBA00009797"/>
    </source>
</evidence>
<evidence type="ECO:0000256" key="4">
    <source>
        <dbReference type="ARBA" id="ARBA00004514"/>
    </source>
</evidence>
<keyword evidence="12" id="KW-0269">Exonuclease</keyword>
<dbReference type="FunFam" id="3.90.320.10:FF:000004">
    <property type="entry name" value="Probable exonuclease V"/>
    <property type="match status" value="1"/>
</dbReference>
<evidence type="ECO:0000256" key="1">
    <source>
        <dbReference type="ARBA" id="ARBA00001946"/>
    </source>
</evidence>
<evidence type="ECO:0000256" key="22">
    <source>
        <dbReference type="ARBA" id="ARBA00080590"/>
    </source>
</evidence>
<dbReference type="Ensembl" id="ENSPTET00000042628.1">
    <property type="protein sequence ID" value="ENSPTEP00000030827.1"/>
    <property type="gene ID" value="ENSPTEG00000029947.1"/>
</dbReference>
<dbReference type="PANTHER" id="PTHR14464:SF4">
    <property type="entry name" value="EXONUCLEASE V"/>
    <property type="match status" value="1"/>
</dbReference>
<dbReference type="CTD" id="64789"/>
<protein>
    <recommendedName>
        <fullName evidence="21">Exonuclease V</fullName>
    </recommendedName>
    <alternativeName>
        <fullName evidence="22">Defects in morphology protein 1 homolog</fullName>
    </alternativeName>
</protein>
<dbReference type="GO" id="GO:0005634">
    <property type="term" value="C:nucleus"/>
    <property type="evidence" value="ECO:0007669"/>
    <property type="project" value="UniProtKB-SubCell"/>
</dbReference>
<evidence type="ECO:0000256" key="21">
    <source>
        <dbReference type="ARBA" id="ARBA00070137"/>
    </source>
</evidence>
<dbReference type="GO" id="GO:0036297">
    <property type="term" value="P:interstrand cross-link repair"/>
    <property type="evidence" value="ECO:0007669"/>
    <property type="project" value="TreeGrafter"/>
</dbReference>
<dbReference type="RefSeq" id="XP_023077026.2">
    <property type="nucleotide sequence ID" value="XM_023221258.3"/>
</dbReference>
<evidence type="ECO:0000313" key="24">
    <source>
        <dbReference type="Proteomes" id="UP000694416"/>
    </source>
</evidence>
<keyword evidence="13" id="KW-0460">Magnesium</keyword>
<accession>A0A8C9LUX0</accession>
<comment type="cofactor">
    <cofactor evidence="1">
        <name>Mg(2+)</name>
        <dbReference type="ChEBI" id="CHEBI:18420"/>
    </cofactor>
</comment>
<evidence type="ECO:0000256" key="11">
    <source>
        <dbReference type="ARBA" id="ARBA00022801"/>
    </source>
</evidence>
<dbReference type="GO" id="GO:0051539">
    <property type="term" value="F:4 iron, 4 sulfur cluster binding"/>
    <property type="evidence" value="ECO:0007669"/>
    <property type="project" value="UniProtKB-KW"/>
</dbReference>
<evidence type="ECO:0000256" key="13">
    <source>
        <dbReference type="ARBA" id="ARBA00022842"/>
    </source>
</evidence>
<evidence type="ECO:0000256" key="15">
    <source>
        <dbReference type="ARBA" id="ARBA00023014"/>
    </source>
</evidence>
<evidence type="ECO:0000256" key="9">
    <source>
        <dbReference type="ARBA" id="ARBA00022723"/>
    </source>
</evidence>
<dbReference type="GO" id="GO:0046872">
    <property type="term" value="F:metal ion binding"/>
    <property type="evidence" value="ECO:0007669"/>
    <property type="project" value="UniProtKB-KW"/>
</dbReference>
<evidence type="ECO:0000256" key="6">
    <source>
        <dbReference type="ARBA" id="ARBA00022485"/>
    </source>
</evidence>
<keyword evidence="11" id="KW-0378">Hydrolase</keyword>
<dbReference type="InterPro" id="IPR011604">
    <property type="entry name" value="PDDEXK-like_dom_sf"/>
</dbReference>
<keyword evidence="15" id="KW-0411">Iron-sulfur</keyword>
<evidence type="ECO:0000256" key="7">
    <source>
        <dbReference type="ARBA" id="ARBA00022490"/>
    </source>
</evidence>
<comment type="subcellular location">
    <subcellularLocation>
        <location evidence="4">Cytoplasm</location>
        <location evidence="4">Cytosol</location>
    </subcellularLocation>
    <subcellularLocation>
        <location evidence="3">Nucleus</location>
    </subcellularLocation>
</comment>
<dbReference type="KEGG" id="pteh:111548689"/>